<evidence type="ECO:0000313" key="2">
    <source>
        <dbReference type="Proteomes" id="UP001501079"/>
    </source>
</evidence>
<dbReference type="EMBL" id="BAABBW010000009">
    <property type="protein sequence ID" value="GAA4182212.1"/>
    <property type="molecule type" value="Genomic_DNA"/>
</dbReference>
<sequence>MDEKLARIAELCEATRMNAGRDAVGLAVYVLSVVYEFDPELGRKAVWPSRSGSLGDALRTAGVIS</sequence>
<name>A0ABP8ADS1_9MICO</name>
<keyword evidence="2" id="KW-1185">Reference proteome</keyword>
<comment type="caution">
    <text evidence="1">The sequence shown here is derived from an EMBL/GenBank/DDBJ whole genome shotgun (WGS) entry which is preliminary data.</text>
</comment>
<organism evidence="1 2">
    <name type="scientific">Gryllotalpicola koreensis</name>
    <dbReference type="NCBI Taxonomy" id="993086"/>
    <lineage>
        <taxon>Bacteria</taxon>
        <taxon>Bacillati</taxon>
        <taxon>Actinomycetota</taxon>
        <taxon>Actinomycetes</taxon>
        <taxon>Micrococcales</taxon>
        <taxon>Microbacteriaceae</taxon>
        <taxon>Gryllotalpicola</taxon>
    </lineage>
</organism>
<gene>
    <name evidence="1" type="ORF">GCM10022287_38650</name>
</gene>
<evidence type="ECO:0000313" key="1">
    <source>
        <dbReference type="EMBL" id="GAA4182212.1"/>
    </source>
</evidence>
<protein>
    <submittedName>
        <fullName evidence="1">Uncharacterized protein</fullName>
    </submittedName>
</protein>
<dbReference type="RefSeq" id="WP_344757580.1">
    <property type="nucleotide sequence ID" value="NZ_BAABBW010000009.1"/>
</dbReference>
<dbReference type="Proteomes" id="UP001501079">
    <property type="component" value="Unassembled WGS sequence"/>
</dbReference>
<proteinExistence type="predicted"/>
<accession>A0ABP8ADS1</accession>
<reference evidence="2" key="1">
    <citation type="journal article" date="2019" name="Int. J. Syst. Evol. Microbiol.">
        <title>The Global Catalogue of Microorganisms (GCM) 10K type strain sequencing project: providing services to taxonomists for standard genome sequencing and annotation.</title>
        <authorList>
            <consortium name="The Broad Institute Genomics Platform"/>
            <consortium name="The Broad Institute Genome Sequencing Center for Infectious Disease"/>
            <person name="Wu L."/>
            <person name="Ma J."/>
        </authorList>
    </citation>
    <scope>NUCLEOTIDE SEQUENCE [LARGE SCALE GENOMIC DNA]</scope>
    <source>
        <strain evidence="2">JCM 17591</strain>
    </source>
</reference>